<feature type="compositionally biased region" description="Low complexity" evidence="1">
    <location>
        <begin position="930"/>
        <end position="939"/>
    </location>
</feature>
<feature type="compositionally biased region" description="Polar residues" evidence="1">
    <location>
        <begin position="1260"/>
        <end position="1280"/>
    </location>
</feature>
<feature type="compositionally biased region" description="Polar residues" evidence="1">
    <location>
        <begin position="1476"/>
        <end position="1485"/>
    </location>
</feature>
<reference evidence="2" key="1">
    <citation type="journal article" date="2020" name="Stud. Mycol.">
        <title>101 Dothideomycetes genomes: a test case for predicting lifestyles and emergence of pathogens.</title>
        <authorList>
            <person name="Haridas S."/>
            <person name="Albert R."/>
            <person name="Binder M."/>
            <person name="Bloem J."/>
            <person name="Labutti K."/>
            <person name="Salamov A."/>
            <person name="Andreopoulos B."/>
            <person name="Baker S."/>
            <person name="Barry K."/>
            <person name="Bills G."/>
            <person name="Bluhm B."/>
            <person name="Cannon C."/>
            <person name="Castanera R."/>
            <person name="Culley D."/>
            <person name="Daum C."/>
            <person name="Ezra D."/>
            <person name="Gonzalez J."/>
            <person name="Henrissat B."/>
            <person name="Kuo A."/>
            <person name="Liang C."/>
            <person name="Lipzen A."/>
            <person name="Lutzoni F."/>
            <person name="Magnuson J."/>
            <person name="Mondo S."/>
            <person name="Nolan M."/>
            <person name="Ohm R."/>
            <person name="Pangilinan J."/>
            <person name="Park H.-J."/>
            <person name="Ramirez L."/>
            <person name="Alfaro M."/>
            <person name="Sun H."/>
            <person name="Tritt A."/>
            <person name="Yoshinaga Y."/>
            <person name="Zwiers L.-H."/>
            <person name="Turgeon B."/>
            <person name="Goodwin S."/>
            <person name="Spatafora J."/>
            <person name="Crous P."/>
            <person name="Grigoriev I."/>
        </authorList>
    </citation>
    <scope>NUCLEOTIDE SEQUENCE</scope>
    <source>
        <strain evidence="2">CBS 269.34</strain>
    </source>
</reference>
<feature type="compositionally biased region" description="Polar residues" evidence="1">
    <location>
        <begin position="1372"/>
        <end position="1397"/>
    </location>
</feature>
<proteinExistence type="predicted"/>
<feature type="compositionally biased region" description="Basic and acidic residues" evidence="1">
    <location>
        <begin position="114"/>
        <end position="123"/>
    </location>
</feature>
<name>A0A6A6QBN8_9PEZI</name>
<feature type="compositionally biased region" description="Basic and acidic residues" evidence="1">
    <location>
        <begin position="810"/>
        <end position="831"/>
    </location>
</feature>
<feature type="compositionally biased region" description="Low complexity" evidence="1">
    <location>
        <begin position="1559"/>
        <end position="1573"/>
    </location>
</feature>
<feature type="compositionally biased region" description="Low complexity" evidence="1">
    <location>
        <begin position="1190"/>
        <end position="1205"/>
    </location>
</feature>
<feature type="region of interest" description="Disordered" evidence="1">
    <location>
        <begin position="429"/>
        <end position="464"/>
    </location>
</feature>
<feature type="compositionally biased region" description="Polar residues" evidence="1">
    <location>
        <begin position="142"/>
        <end position="161"/>
    </location>
</feature>
<feature type="compositionally biased region" description="Low complexity" evidence="1">
    <location>
        <begin position="701"/>
        <end position="719"/>
    </location>
</feature>
<feature type="compositionally biased region" description="Polar residues" evidence="1">
    <location>
        <begin position="1035"/>
        <end position="1057"/>
    </location>
</feature>
<feature type="compositionally biased region" description="Polar residues" evidence="1">
    <location>
        <begin position="793"/>
        <end position="809"/>
    </location>
</feature>
<feature type="compositionally biased region" description="Pro residues" evidence="1">
    <location>
        <begin position="1083"/>
        <end position="1097"/>
    </location>
</feature>
<evidence type="ECO:0000256" key="1">
    <source>
        <dbReference type="SAM" id="MobiDB-lite"/>
    </source>
</evidence>
<feature type="compositionally biased region" description="Pro residues" evidence="1">
    <location>
        <begin position="618"/>
        <end position="640"/>
    </location>
</feature>
<dbReference type="OrthoDB" id="5151921at2759"/>
<gene>
    <name evidence="2" type="ORF">BU16DRAFT_215437</name>
</gene>
<feature type="compositionally biased region" description="Polar residues" evidence="1">
    <location>
        <begin position="1785"/>
        <end position="1805"/>
    </location>
</feature>
<feature type="compositionally biased region" description="Polar residues" evidence="1">
    <location>
        <begin position="991"/>
        <end position="1001"/>
    </location>
</feature>
<feature type="compositionally biased region" description="Low complexity" evidence="1">
    <location>
        <begin position="1495"/>
        <end position="1508"/>
    </location>
</feature>
<feature type="compositionally biased region" description="Low complexity" evidence="1">
    <location>
        <begin position="1422"/>
        <end position="1433"/>
    </location>
</feature>
<feature type="compositionally biased region" description="Basic and acidic residues" evidence="1">
    <location>
        <begin position="841"/>
        <end position="852"/>
    </location>
</feature>
<feature type="region of interest" description="Disordered" evidence="1">
    <location>
        <begin position="1"/>
        <end position="400"/>
    </location>
</feature>
<feature type="compositionally biased region" description="Basic and acidic residues" evidence="1">
    <location>
        <begin position="583"/>
        <end position="594"/>
    </location>
</feature>
<feature type="region of interest" description="Disordered" evidence="1">
    <location>
        <begin position="548"/>
        <end position="1806"/>
    </location>
</feature>
<feature type="region of interest" description="Disordered" evidence="1">
    <location>
        <begin position="1833"/>
        <end position="1858"/>
    </location>
</feature>
<feature type="compositionally biased region" description="Pro residues" evidence="1">
    <location>
        <begin position="734"/>
        <end position="743"/>
    </location>
</feature>
<feature type="compositionally biased region" description="Pro residues" evidence="1">
    <location>
        <begin position="1298"/>
        <end position="1311"/>
    </location>
</feature>
<feature type="compositionally biased region" description="Low complexity" evidence="1">
    <location>
        <begin position="1149"/>
        <end position="1162"/>
    </location>
</feature>
<feature type="compositionally biased region" description="Basic and acidic residues" evidence="1">
    <location>
        <begin position="168"/>
        <end position="179"/>
    </location>
</feature>
<organism evidence="2 3">
    <name type="scientific">Lophium mytilinum</name>
    <dbReference type="NCBI Taxonomy" id="390894"/>
    <lineage>
        <taxon>Eukaryota</taxon>
        <taxon>Fungi</taxon>
        <taxon>Dikarya</taxon>
        <taxon>Ascomycota</taxon>
        <taxon>Pezizomycotina</taxon>
        <taxon>Dothideomycetes</taxon>
        <taxon>Pleosporomycetidae</taxon>
        <taxon>Mytilinidiales</taxon>
        <taxon>Mytilinidiaceae</taxon>
        <taxon>Lophium</taxon>
    </lineage>
</organism>
<feature type="compositionally biased region" description="Low complexity" evidence="1">
    <location>
        <begin position="1171"/>
        <end position="1181"/>
    </location>
</feature>
<accession>A0A6A6QBN8</accession>
<feature type="compositionally biased region" description="Basic and acidic residues" evidence="1">
    <location>
        <begin position="232"/>
        <end position="244"/>
    </location>
</feature>
<feature type="compositionally biased region" description="Low complexity" evidence="1">
    <location>
        <begin position="1624"/>
        <end position="1639"/>
    </location>
</feature>
<feature type="compositionally biased region" description="Polar residues" evidence="1">
    <location>
        <begin position="1721"/>
        <end position="1732"/>
    </location>
</feature>
<feature type="compositionally biased region" description="Low complexity" evidence="1">
    <location>
        <begin position="14"/>
        <end position="30"/>
    </location>
</feature>
<feature type="compositionally biased region" description="Polar residues" evidence="1">
    <location>
        <begin position="1437"/>
        <end position="1457"/>
    </location>
</feature>
<keyword evidence="3" id="KW-1185">Reference proteome</keyword>
<sequence>MNQHFDLANGSVHSRNTPPRETPPTEGSRPQSYAAPESWNIHDPHSQHNSWNNQEQPSQHDVNMTPPRTLGAPDRLGVLPSPAKSAFSLAQAERDGEVPPVPPIPSDMEGWQQQHEREREIQSHRNLQSVIRHSTPPVTDALRTQSTDLAASQQPVDQQAEQAVGQHAETRAEYEKKEPSWPLVSNPPSPDKMDELPQAPMSGQAQVYDEDDQPPQLSHNLLPTSRAIPGHVHAEEVDDNDRPPQLHYEALPASAPPGQLHRSADVSPTSGPQASDHGDISPVVSSDDHDASDDDDDRAPPPLDLSFLSSNSQPTRDRLANISPVAAARQASVASDGAPAAIRPDGREGTSTPTPRPAYETEQIGVGDVSPVSSRGNDFAGTATDEPTPTKAVVGPSDGRPVVAPVNVTAPRQPFASNAAAVANTTYKGVDDDYEPSRSSLDSWENGSVEEQLSLRDDRPSAARHYSQEGVATVVTPQSAKTVQVGSYFRPQGVEQAQATIPQAAQPSTQHERVPQVIAREPSQPSQVSAFAGAHRSQSLLSTISKAVSAEGVADSPVSDRSGRAGDIPLLPQTLHVPAQQRNSEHLSPIHDDGFDLYADHNGIVKDLHDERTGEPVRIPPMPSAPAPQPPRQQPSPIVTPVPKQETHRSVESPVTRRGGNMGSRPMSFVSLPRDAKGRPQEQINREMYPEDGEREQLSGQPASPQVSSSVQQPLASAPTSPRAQEQNDHVSPPLGPPAPSFAPPLVALATSKAVGRGLTDGERQPQALAPPQPVAPMQGQQDPLQGRGGSVLPQQQAVGQLPPQGQSRQDSRMHDPKVQDPRLQDPRLLNDPKVQQLQTQDRRMQDSRIQDPRMQIGDPRVQAPPGQTVGPMGPGQPIFRDPRQQGTAPGQLYSPQDPRLQGRTPGQVSPQDPRMQGAQFPPPRNEYEAQQQMMARQAMDPRLLGAEYQLPGVGPPAREGQANTPDSGRPKLGSVFKKLGSRQTPPPAQVTPNDRINPQLMSPDDQHRAFSYQSSVGDLPTEQIRDKKKERKSSIFTSTNSRPQSVGTASQFSQESRVAHAADSRVDLRYPTSPAPFKGIPPQVPPPGAPQPPKPQPQRASTSLLPDGGKKRRFSGLGSLFGRHGSTGHVPPTKPQKLSKEEKKRQKAPIQQPQQLQNPTQGYGQPPVFPQQYAPQPQQPRAGPGMPSPQGAQQYIPPQQQGMPLQYLPQGVQGYAPQRTSMQPPPGAQGYGVPTQQYYGQPPNPSEAYRQPQYPPSAQRGQQTLPFPAQTSPGSQQYPSAYGETRLLAQSATQQPPSFPPSVSPIPPPQSRQMSPQNSRPGPPPTNPSFEHTVGRINEEGETPPPGGFYAPGRFSHDHGNVGYGAIAQEAATSPHPQNQRRVSSPTSMHGSTNGLSSPVSQRSVSSPISEPRYETPQIPAAYSNGAAKYAAPTARTPSLPNQLATAARKSSSPSPYNGPVRQYSDSHRPAMGSPQVSGQSQYDSAAAGDHRGSTSPRVVSPVSNPSPGRPPQQIQQGKSPRMGSISEATRSHQERPYNISLPIDEGVENEAAYIKHQQMLQQQMEAQNQAQVSRNGNTPSPNPPQGHGRPISTQGTTGALAGFKEVLPRHSPQPYQIPPPQQQHSSPHSQQMQLQQHPHSRTPEPAQPAPIRPSQLQAGGPVQPAAYPLPMSPDLANAASPVNPMTAMLPPPPPPSVPHEKIVPHHHNNDVTADEAPPSYSTHEQPSQIFNDEKTYPPQSPTLQPPPPQMPPPSHIPAPQPPPQQEYVPGDGPNERGRKPSLSILQHPQPSTMAASPSRSSIEMGSAILRQRLLEQEERERVERLQKSELERVESERERAERDRARARARELERSRGSVRGYHMGAIGSSGQRPVAFELSAEEDEPVMRGVSYPGMEWTPAWEGD</sequence>
<feature type="compositionally biased region" description="Polar residues" evidence="1">
    <location>
        <begin position="437"/>
        <end position="451"/>
    </location>
</feature>
<feature type="compositionally biased region" description="Pro residues" evidence="1">
    <location>
        <begin position="1740"/>
        <end position="1766"/>
    </location>
</feature>
<feature type="compositionally biased region" description="Basic and acidic residues" evidence="1">
    <location>
        <begin position="674"/>
        <end position="689"/>
    </location>
</feature>
<evidence type="ECO:0000313" key="2">
    <source>
        <dbReference type="EMBL" id="KAF2488877.1"/>
    </source>
</evidence>
<evidence type="ECO:0000313" key="3">
    <source>
        <dbReference type="Proteomes" id="UP000799750"/>
    </source>
</evidence>
<protein>
    <submittedName>
        <fullName evidence="2">Uncharacterized protein</fullName>
    </submittedName>
</protein>
<feature type="compositionally biased region" description="Polar residues" evidence="1">
    <location>
        <begin position="47"/>
        <end position="62"/>
    </location>
</feature>
<feature type="compositionally biased region" description="Low complexity" evidence="1">
    <location>
        <begin position="1398"/>
        <end position="1411"/>
    </location>
</feature>
<dbReference type="EMBL" id="MU004200">
    <property type="protein sequence ID" value="KAF2488877.1"/>
    <property type="molecule type" value="Genomic_DNA"/>
</dbReference>
<feature type="compositionally biased region" description="Basic and acidic residues" evidence="1">
    <location>
        <begin position="603"/>
        <end position="615"/>
    </location>
</feature>
<feature type="compositionally biased region" description="Basic and acidic residues" evidence="1">
    <location>
        <begin position="1700"/>
        <end position="1711"/>
    </location>
</feature>
<feature type="compositionally biased region" description="Basic and acidic residues" evidence="1">
    <location>
        <begin position="1058"/>
        <end position="1069"/>
    </location>
</feature>
<dbReference type="Proteomes" id="UP000799750">
    <property type="component" value="Unassembled WGS sequence"/>
</dbReference>